<feature type="compositionally biased region" description="Polar residues" evidence="1">
    <location>
        <begin position="109"/>
        <end position="127"/>
    </location>
</feature>
<dbReference type="InParanoid" id="Q0UGD4"/>
<organism evidence="2 3">
    <name type="scientific">Phaeosphaeria nodorum (strain SN15 / ATCC MYA-4574 / FGSC 10173)</name>
    <name type="common">Glume blotch fungus</name>
    <name type="synonym">Parastagonospora nodorum</name>
    <dbReference type="NCBI Taxonomy" id="321614"/>
    <lineage>
        <taxon>Eukaryota</taxon>
        <taxon>Fungi</taxon>
        <taxon>Dikarya</taxon>
        <taxon>Ascomycota</taxon>
        <taxon>Pezizomycotina</taxon>
        <taxon>Dothideomycetes</taxon>
        <taxon>Pleosporomycetidae</taxon>
        <taxon>Pleosporales</taxon>
        <taxon>Pleosporineae</taxon>
        <taxon>Phaeosphaeriaceae</taxon>
        <taxon>Parastagonospora</taxon>
    </lineage>
</organism>
<dbReference type="KEGG" id="pno:SNOG_09180"/>
<dbReference type="RefSeq" id="XP_001799481.1">
    <property type="nucleotide sequence ID" value="XM_001799429.1"/>
</dbReference>
<evidence type="ECO:0000313" key="3">
    <source>
        <dbReference type="Proteomes" id="UP000001055"/>
    </source>
</evidence>
<name>Q0UGD4_PHANO</name>
<dbReference type="AlphaFoldDB" id="Q0UGD4"/>
<dbReference type="Proteomes" id="UP000001055">
    <property type="component" value="Unassembled WGS sequence"/>
</dbReference>
<reference evidence="3" key="1">
    <citation type="journal article" date="2007" name="Plant Cell">
        <title>Dothideomycete-plant interactions illuminated by genome sequencing and EST analysis of the wheat pathogen Stagonospora nodorum.</title>
        <authorList>
            <person name="Hane J.K."/>
            <person name="Lowe R.G."/>
            <person name="Solomon P.S."/>
            <person name="Tan K.C."/>
            <person name="Schoch C.L."/>
            <person name="Spatafora J.W."/>
            <person name="Crous P.W."/>
            <person name="Kodira C."/>
            <person name="Birren B.W."/>
            <person name="Galagan J.E."/>
            <person name="Torriani S.F."/>
            <person name="McDonald B.A."/>
            <person name="Oliver R.P."/>
        </authorList>
    </citation>
    <scope>NUCLEOTIDE SEQUENCE [LARGE SCALE GENOMIC DNA]</scope>
    <source>
        <strain evidence="3">SN15 / ATCC MYA-4574 / FGSC 10173</strain>
    </source>
</reference>
<dbReference type="HOGENOM" id="CLU_1409253_0_0_1"/>
<sequence length="193" mass="21297">MCLQIVEKFPACGLQTESRINPPSPPADRTSTESRAQHEITSGYVAIISYIRLAHTALLQPAIQRMASLAHPHPSSGPNPIALRLSRWPSPFHCVRARPRTSSTRITIAMPSSQSSSRPHAMTSETQPPSPRTGRLDKHVAKPVIPAKPDRSETAGSAYDDSHRPDFFLLTFCQACIYMAKRQAPFLCFLSPE</sequence>
<gene>
    <name evidence="2" type="ORF">SNOG_09180</name>
</gene>
<feature type="region of interest" description="Disordered" evidence="1">
    <location>
        <begin position="15"/>
        <end position="36"/>
    </location>
</feature>
<proteinExistence type="predicted"/>
<evidence type="ECO:0000256" key="1">
    <source>
        <dbReference type="SAM" id="MobiDB-lite"/>
    </source>
</evidence>
<evidence type="ECO:0000313" key="2">
    <source>
        <dbReference type="EMBL" id="EAT83372.1"/>
    </source>
</evidence>
<accession>Q0UGD4</accession>
<feature type="region of interest" description="Disordered" evidence="1">
    <location>
        <begin position="109"/>
        <end position="158"/>
    </location>
</feature>
<dbReference type="EMBL" id="CH445338">
    <property type="protein sequence ID" value="EAT83372.1"/>
    <property type="molecule type" value="Genomic_DNA"/>
</dbReference>
<dbReference type="GeneID" id="5976382"/>
<protein>
    <submittedName>
        <fullName evidence="2">Uncharacterized protein</fullName>
    </submittedName>
</protein>